<dbReference type="SUPFAM" id="SSF53850">
    <property type="entry name" value="Periplasmic binding protein-like II"/>
    <property type="match status" value="1"/>
</dbReference>
<protein>
    <recommendedName>
        <fullName evidence="3">ABC transporter substrate-binding protein</fullName>
    </recommendedName>
</protein>
<evidence type="ECO:0000313" key="2">
    <source>
        <dbReference type="Proteomes" id="UP000243342"/>
    </source>
</evidence>
<sequence length="416" mass="44553">MLSALAAAPAAALLAGCGSDSTSGGGRTLTYNYWGASDRALLVEKAVRLFEKLHPGTTVKTSFSDFGSYWQKMMTAAAGGNTPDVLEMDYAYIHALGDHGVLADLNPYVGADKQIDLSTLRPQLRASGMVGAKRYAVPVALNSLAVMYDAKLYKEAGAVPPSLSMSYEQCIHETAKISRYTRGKQAGMTDPAVNYQGLEIWLQQHGKALFTASGKLAFEPEDLRTYLTLMQKWRESGGLGPASVINDTLPGTPVGANRAAAVITWDNQLAGFAGQRGSALSLSLPPTDTGVSGVYPKASMLMSISANSPRRALAATFVNFMINDPRVGRILGSNLGMPPTDGQLPYSRTFKGTDAVVRDFEASIASKQVRTPVAPPQAGGEFNTYYGRVYEKLSYRRIGIDEAVKEIFQQAEVILG</sequence>
<dbReference type="Gene3D" id="3.40.190.10">
    <property type="entry name" value="Periplasmic binding protein-like II"/>
    <property type="match status" value="2"/>
</dbReference>
<proteinExistence type="predicted"/>
<dbReference type="InterPro" id="IPR006059">
    <property type="entry name" value="SBP"/>
</dbReference>
<dbReference type="PANTHER" id="PTHR43649">
    <property type="entry name" value="ARABINOSE-BINDING PROTEIN-RELATED"/>
    <property type="match status" value="1"/>
</dbReference>
<reference evidence="1 2" key="1">
    <citation type="submission" date="2016-10" db="EMBL/GenBank/DDBJ databases">
        <title>Genome sequence of Streptomyces gilvigriseus MUSC 26.</title>
        <authorList>
            <person name="Lee L.-H."/>
            <person name="Ser H.-L."/>
        </authorList>
    </citation>
    <scope>NUCLEOTIDE SEQUENCE [LARGE SCALE GENOMIC DNA]</scope>
    <source>
        <strain evidence="1 2">MUSC 26</strain>
    </source>
</reference>
<organism evidence="1 2">
    <name type="scientific">Mangrovactinospora gilvigrisea</name>
    <dbReference type="NCBI Taxonomy" id="1428644"/>
    <lineage>
        <taxon>Bacteria</taxon>
        <taxon>Bacillati</taxon>
        <taxon>Actinomycetota</taxon>
        <taxon>Actinomycetes</taxon>
        <taxon>Kitasatosporales</taxon>
        <taxon>Streptomycetaceae</taxon>
        <taxon>Mangrovactinospora</taxon>
    </lineage>
</organism>
<evidence type="ECO:0008006" key="3">
    <source>
        <dbReference type="Google" id="ProtNLM"/>
    </source>
</evidence>
<dbReference type="InterPro" id="IPR050490">
    <property type="entry name" value="Bact_solute-bd_prot1"/>
</dbReference>
<dbReference type="EMBL" id="MLCF01000127">
    <property type="protein sequence ID" value="OIV35862.1"/>
    <property type="molecule type" value="Genomic_DNA"/>
</dbReference>
<dbReference type="Proteomes" id="UP000243342">
    <property type="component" value="Unassembled WGS sequence"/>
</dbReference>
<gene>
    <name evidence="1" type="ORF">BIV57_19275</name>
</gene>
<dbReference type="Pfam" id="PF13416">
    <property type="entry name" value="SBP_bac_8"/>
    <property type="match status" value="1"/>
</dbReference>
<accession>A0A1J7BB62</accession>
<dbReference type="STRING" id="1428644.BIV57_19275"/>
<keyword evidence="2" id="KW-1185">Reference proteome</keyword>
<evidence type="ECO:0000313" key="1">
    <source>
        <dbReference type="EMBL" id="OIV35862.1"/>
    </source>
</evidence>
<dbReference type="PANTHER" id="PTHR43649:SF30">
    <property type="entry name" value="ABC TRANSPORTER SUBSTRATE-BINDING PROTEIN"/>
    <property type="match status" value="1"/>
</dbReference>
<name>A0A1J7BB62_9ACTN</name>
<comment type="caution">
    <text evidence="1">The sequence shown here is derived from an EMBL/GenBank/DDBJ whole genome shotgun (WGS) entry which is preliminary data.</text>
</comment>
<dbReference type="AlphaFoldDB" id="A0A1J7BB62"/>